<dbReference type="AlphaFoldDB" id="A0A4C1YW66"/>
<accession>A0A4C1YW66</accession>
<keyword evidence="2" id="KW-1185">Reference proteome</keyword>
<gene>
    <name evidence="1" type="ORF">EVAR_67888_1</name>
</gene>
<name>A0A4C1YW66_EUMVA</name>
<comment type="caution">
    <text evidence="1">The sequence shown here is derived from an EMBL/GenBank/DDBJ whole genome shotgun (WGS) entry which is preliminary data.</text>
</comment>
<evidence type="ECO:0000313" key="2">
    <source>
        <dbReference type="Proteomes" id="UP000299102"/>
    </source>
</evidence>
<dbReference type="EMBL" id="BGZK01001405">
    <property type="protein sequence ID" value="GBP79213.1"/>
    <property type="molecule type" value="Genomic_DNA"/>
</dbReference>
<protein>
    <submittedName>
        <fullName evidence="1">Uncharacterized protein</fullName>
    </submittedName>
</protein>
<evidence type="ECO:0000313" key="1">
    <source>
        <dbReference type="EMBL" id="GBP79213.1"/>
    </source>
</evidence>
<reference evidence="1 2" key="1">
    <citation type="journal article" date="2019" name="Commun. Biol.">
        <title>The bagworm genome reveals a unique fibroin gene that provides high tensile strength.</title>
        <authorList>
            <person name="Kono N."/>
            <person name="Nakamura H."/>
            <person name="Ohtoshi R."/>
            <person name="Tomita M."/>
            <person name="Numata K."/>
            <person name="Arakawa K."/>
        </authorList>
    </citation>
    <scope>NUCLEOTIDE SEQUENCE [LARGE SCALE GENOMIC DNA]</scope>
</reference>
<sequence>MAVPESGAFDAIVALDMEHFNDCKHGRGQVTGRVVRSGAVPTHHLFYGCQYDISTAVLSYFLRRLRLLQ</sequence>
<dbReference type="Proteomes" id="UP000299102">
    <property type="component" value="Unassembled WGS sequence"/>
</dbReference>
<organism evidence="1 2">
    <name type="scientific">Eumeta variegata</name>
    <name type="common">Bagworm moth</name>
    <name type="synonym">Eumeta japonica</name>
    <dbReference type="NCBI Taxonomy" id="151549"/>
    <lineage>
        <taxon>Eukaryota</taxon>
        <taxon>Metazoa</taxon>
        <taxon>Ecdysozoa</taxon>
        <taxon>Arthropoda</taxon>
        <taxon>Hexapoda</taxon>
        <taxon>Insecta</taxon>
        <taxon>Pterygota</taxon>
        <taxon>Neoptera</taxon>
        <taxon>Endopterygota</taxon>
        <taxon>Lepidoptera</taxon>
        <taxon>Glossata</taxon>
        <taxon>Ditrysia</taxon>
        <taxon>Tineoidea</taxon>
        <taxon>Psychidae</taxon>
        <taxon>Oiketicinae</taxon>
        <taxon>Eumeta</taxon>
    </lineage>
</organism>
<proteinExistence type="predicted"/>